<dbReference type="PANTHER" id="PTHR39179">
    <property type="entry name" value="SPORE COAT PROTEIN I"/>
    <property type="match status" value="1"/>
</dbReference>
<dbReference type="InterPro" id="IPR002575">
    <property type="entry name" value="Aminoglycoside_PTrfase"/>
</dbReference>
<dbReference type="Proteomes" id="UP000262939">
    <property type="component" value="Unassembled WGS sequence"/>
</dbReference>
<evidence type="ECO:0000259" key="1">
    <source>
        <dbReference type="Pfam" id="PF01636"/>
    </source>
</evidence>
<evidence type="ECO:0000313" key="2">
    <source>
        <dbReference type="EMBL" id="RFU65848.1"/>
    </source>
</evidence>
<evidence type="ECO:0000313" key="3">
    <source>
        <dbReference type="Proteomes" id="UP000262939"/>
    </source>
</evidence>
<comment type="caution">
    <text evidence="2">The sequence shown here is derived from an EMBL/GenBank/DDBJ whole genome shotgun (WGS) entry which is preliminary data.</text>
</comment>
<gene>
    <name evidence="2" type="ORF">D0466_08270</name>
</gene>
<dbReference type="SUPFAM" id="SSF56112">
    <property type="entry name" value="Protein kinase-like (PK-like)"/>
    <property type="match status" value="1"/>
</dbReference>
<dbReference type="AlphaFoldDB" id="A0A372LHT2"/>
<reference evidence="2 3" key="1">
    <citation type="submission" date="2018-08" db="EMBL/GenBank/DDBJ databases">
        <title>Bacillus chawlae sp. nov., Bacillus glennii sp. nov., and Bacillus saganii sp. nov. Isolated from the Vehicle Assembly Building at Kennedy Space Center where the Viking Spacecraft were Assembled.</title>
        <authorList>
            <person name="Seuylemezian A."/>
            <person name="Vaishampayan P."/>
        </authorList>
    </citation>
    <scope>NUCLEOTIDE SEQUENCE [LARGE SCALE GENOMIC DNA]</scope>
    <source>
        <strain evidence="2 3">V44-8</strain>
    </source>
</reference>
<feature type="domain" description="Aminoglycoside phosphotransferase" evidence="1">
    <location>
        <begin position="59"/>
        <end position="264"/>
    </location>
</feature>
<dbReference type="EMBL" id="QVTD01000003">
    <property type="protein sequence ID" value="RFU65848.1"/>
    <property type="molecule type" value="Genomic_DNA"/>
</dbReference>
<dbReference type="Gene3D" id="3.90.1200.10">
    <property type="match status" value="1"/>
</dbReference>
<protein>
    <submittedName>
        <fullName evidence="2">Aminoglycoside phosphotransferase</fullName>
    </submittedName>
</protein>
<dbReference type="InterPro" id="IPR011009">
    <property type="entry name" value="Kinase-like_dom_sf"/>
</dbReference>
<dbReference type="GO" id="GO:0042601">
    <property type="term" value="C:endospore-forming forespore"/>
    <property type="evidence" value="ECO:0007669"/>
    <property type="project" value="TreeGrafter"/>
</dbReference>
<dbReference type="InterPro" id="IPR047175">
    <property type="entry name" value="CotS-like"/>
</dbReference>
<dbReference type="GO" id="GO:0016740">
    <property type="term" value="F:transferase activity"/>
    <property type="evidence" value="ECO:0007669"/>
    <property type="project" value="UniProtKB-KW"/>
</dbReference>
<name>A0A372LHT2_9BACI</name>
<organism evidence="2 3">
    <name type="scientific">Peribacillus glennii</name>
    <dbReference type="NCBI Taxonomy" id="2303991"/>
    <lineage>
        <taxon>Bacteria</taxon>
        <taxon>Bacillati</taxon>
        <taxon>Bacillota</taxon>
        <taxon>Bacilli</taxon>
        <taxon>Bacillales</taxon>
        <taxon>Bacillaceae</taxon>
        <taxon>Peribacillus</taxon>
    </lineage>
</organism>
<keyword evidence="2" id="KW-0808">Transferase</keyword>
<proteinExistence type="predicted"/>
<keyword evidence="3" id="KW-1185">Reference proteome</keyword>
<dbReference type="PANTHER" id="PTHR39179:SF3">
    <property type="entry name" value="COTS-RELATED PROTEIN"/>
    <property type="match status" value="1"/>
</dbReference>
<dbReference type="Pfam" id="PF01636">
    <property type="entry name" value="APH"/>
    <property type="match status" value="1"/>
</dbReference>
<sequence length="352" mass="41690">MPVNQRHTNGTKCSSHSTFQNTPMKAVKYKYKGDSDFFACLLSYIESHKLFAKKIERIRNQVFLLHLNNGQKLIVKKFADRKKWHFQHKLTSLLKYAGFSATYEFYSSIPPFEYDGCFYGLIEYIKPHPEKFHFFNHENRQEGLRLLSQFHQATKRIAHDSSLEVSTFNQLKKWEERLLVFKSMLPQISRTISEDLLLEWISWASWSLNGMRKFEDLIQKEEIAIIHGDVAHHNFLRRNDRELCLIDFDLAAIAPAVIDYLQYANRILPSINYSMNRLGEYDQLKPLLTNVAFLYGLAFPTDIFREWNRLLRENRMGSHPQFHSVWKMTVESFPERIAFNRTLAWMVHRLTG</sequence>
<accession>A0A372LHT2</accession>